<dbReference type="SUPFAM" id="SSF49503">
    <property type="entry name" value="Cupredoxins"/>
    <property type="match status" value="1"/>
</dbReference>
<dbReference type="PANTHER" id="PTHR33021">
    <property type="entry name" value="BLUE COPPER PROTEIN"/>
    <property type="match status" value="1"/>
</dbReference>
<keyword evidence="2" id="KW-0732">Signal</keyword>
<evidence type="ECO:0000256" key="1">
    <source>
        <dbReference type="SAM" id="MobiDB-lite"/>
    </source>
</evidence>
<feature type="region of interest" description="Disordered" evidence="1">
    <location>
        <begin position="177"/>
        <end position="199"/>
    </location>
</feature>
<proteinExistence type="predicted"/>
<organism evidence="4 5">
    <name type="scientific">Hibiscus sabdariffa</name>
    <name type="common">roselle</name>
    <dbReference type="NCBI Taxonomy" id="183260"/>
    <lineage>
        <taxon>Eukaryota</taxon>
        <taxon>Viridiplantae</taxon>
        <taxon>Streptophyta</taxon>
        <taxon>Embryophyta</taxon>
        <taxon>Tracheophyta</taxon>
        <taxon>Spermatophyta</taxon>
        <taxon>Magnoliopsida</taxon>
        <taxon>eudicotyledons</taxon>
        <taxon>Gunneridae</taxon>
        <taxon>Pentapetalae</taxon>
        <taxon>rosids</taxon>
        <taxon>malvids</taxon>
        <taxon>Malvales</taxon>
        <taxon>Malvaceae</taxon>
        <taxon>Malvoideae</taxon>
        <taxon>Hibiscus</taxon>
    </lineage>
</organism>
<dbReference type="Proteomes" id="UP001472677">
    <property type="component" value="Unassembled WGS sequence"/>
</dbReference>
<reference evidence="4 5" key="1">
    <citation type="journal article" date="2024" name="G3 (Bethesda)">
        <title>Genome assembly of Hibiscus sabdariffa L. provides insights into metabolisms of medicinal natural products.</title>
        <authorList>
            <person name="Kim T."/>
        </authorList>
    </citation>
    <scope>NUCLEOTIDE SEQUENCE [LARGE SCALE GENOMIC DNA]</scope>
    <source>
        <strain evidence="4">TK-2024</strain>
        <tissue evidence="4">Old leaves</tissue>
    </source>
</reference>
<dbReference type="PANTHER" id="PTHR33021:SF533">
    <property type="entry name" value="PHYTOCYANIN DOMAIN-CONTAINING PROTEIN"/>
    <property type="match status" value="1"/>
</dbReference>
<gene>
    <name evidence="4" type="ORF">V6N12_027263</name>
</gene>
<name>A0ABR2DVQ6_9ROSI</name>
<keyword evidence="5" id="KW-1185">Reference proteome</keyword>
<dbReference type="EMBL" id="JBBPBM010000023">
    <property type="protein sequence ID" value="KAK8546481.1"/>
    <property type="molecule type" value="Genomic_DNA"/>
</dbReference>
<dbReference type="Pfam" id="PF02298">
    <property type="entry name" value="Cu_bind_like"/>
    <property type="match status" value="1"/>
</dbReference>
<comment type="caution">
    <text evidence="4">The sequence shown here is derived from an EMBL/GenBank/DDBJ whole genome shotgun (WGS) entry which is preliminary data.</text>
</comment>
<dbReference type="InterPro" id="IPR039391">
    <property type="entry name" value="Phytocyanin-like"/>
</dbReference>
<protein>
    <recommendedName>
        <fullName evidence="3">Phytocyanin domain-containing protein</fullName>
    </recommendedName>
</protein>
<feature type="chain" id="PRO_5047483302" description="Phytocyanin domain-containing protein" evidence="2">
    <location>
        <begin position="23"/>
        <end position="199"/>
    </location>
</feature>
<feature type="compositionally biased region" description="Pro residues" evidence="1">
    <location>
        <begin position="181"/>
        <end position="190"/>
    </location>
</feature>
<dbReference type="InterPro" id="IPR008972">
    <property type="entry name" value="Cupredoxin"/>
</dbReference>
<dbReference type="Gene3D" id="2.60.40.420">
    <property type="entry name" value="Cupredoxins - blue copper proteins"/>
    <property type="match status" value="1"/>
</dbReference>
<evidence type="ECO:0000313" key="5">
    <source>
        <dbReference type="Proteomes" id="UP001472677"/>
    </source>
</evidence>
<dbReference type="InterPro" id="IPR003245">
    <property type="entry name" value="Phytocyanin_dom"/>
</dbReference>
<evidence type="ECO:0000259" key="3">
    <source>
        <dbReference type="PROSITE" id="PS51485"/>
    </source>
</evidence>
<accession>A0ABR2DVQ6</accession>
<sequence>MASNKLFMLAIVVVFLPAMAAATEYVVGDGSGWTTGFDYQAWAKDKVFYLGDKLVFRYPKGYHNVFRVNSTAFKNCDIPSENIAFTSGSDTIVLKTPGRKWYICGVANHCSSYGQKLAIFVQYPNGWAPAPAPSAPLVPATPAELWAPAPAPWTPVTPSVPATPALPWAPAPWTPVTPSVPATPPEPWAPTPATTCNTS</sequence>
<dbReference type="CDD" id="cd04216">
    <property type="entry name" value="Phytocyanin"/>
    <property type="match status" value="1"/>
</dbReference>
<evidence type="ECO:0000313" key="4">
    <source>
        <dbReference type="EMBL" id="KAK8546481.1"/>
    </source>
</evidence>
<feature type="signal peptide" evidence="2">
    <location>
        <begin position="1"/>
        <end position="22"/>
    </location>
</feature>
<dbReference type="PROSITE" id="PS51485">
    <property type="entry name" value="PHYTOCYANIN"/>
    <property type="match status" value="1"/>
</dbReference>
<evidence type="ECO:0000256" key="2">
    <source>
        <dbReference type="SAM" id="SignalP"/>
    </source>
</evidence>
<feature type="domain" description="Phytocyanin" evidence="3">
    <location>
        <begin position="23"/>
        <end position="123"/>
    </location>
</feature>